<sequence length="164" mass="18058">MQTPAVWSPPTYTVPRGQQDRWQRWRRSGITRNAPRLTFEHGRRADYRQHALITSFGLDSLGATRYSNQLKARFIIQVSQIELLGSMIIGTLNEMHAKAGAQAGGEDTGFATDDGSAKYGEPLIPNFKLDRLPLLIATVFDLGGGDWAFNRPSAFSSTSSSASI</sequence>
<dbReference type="OrthoDB" id="329835at2759"/>
<dbReference type="AlphaFoldDB" id="A0A0C9VEB7"/>
<proteinExistence type="predicted"/>
<reference evidence="1 2" key="1">
    <citation type="submission" date="2014-04" db="EMBL/GenBank/DDBJ databases">
        <title>Evolutionary Origins and Diversification of the Mycorrhizal Mutualists.</title>
        <authorList>
            <consortium name="DOE Joint Genome Institute"/>
            <consortium name="Mycorrhizal Genomics Consortium"/>
            <person name="Kohler A."/>
            <person name="Kuo A."/>
            <person name="Nagy L.G."/>
            <person name="Floudas D."/>
            <person name="Copeland A."/>
            <person name="Barry K.W."/>
            <person name="Cichocki N."/>
            <person name="Veneault-Fourrey C."/>
            <person name="LaButti K."/>
            <person name="Lindquist E.A."/>
            <person name="Lipzen A."/>
            <person name="Lundell T."/>
            <person name="Morin E."/>
            <person name="Murat C."/>
            <person name="Riley R."/>
            <person name="Ohm R."/>
            <person name="Sun H."/>
            <person name="Tunlid A."/>
            <person name="Henrissat B."/>
            <person name="Grigoriev I.V."/>
            <person name="Hibbett D.S."/>
            <person name="Martin F."/>
        </authorList>
    </citation>
    <scope>NUCLEOTIDE SEQUENCE [LARGE SCALE GENOMIC DNA]</scope>
    <source>
        <strain evidence="1 2">MD-312</strain>
    </source>
</reference>
<gene>
    <name evidence="1" type="ORF">HYDPIDRAFT_29257</name>
</gene>
<dbReference type="HOGENOM" id="CLU_1619257_0_0_1"/>
<dbReference type="EMBL" id="KN839849">
    <property type="protein sequence ID" value="KIJ63914.1"/>
    <property type="molecule type" value="Genomic_DNA"/>
</dbReference>
<name>A0A0C9VEB7_9AGAM</name>
<evidence type="ECO:0000313" key="1">
    <source>
        <dbReference type="EMBL" id="KIJ63914.1"/>
    </source>
</evidence>
<evidence type="ECO:0000313" key="2">
    <source>
        <dbReference type="Proteomes" id="UP000053820"/>
    </source>
</evidence>
<protein>
    <submittedName>
        <fullName evidence="1">Uncharacterized protein</fullName>
    </submittedName>
</protein>
<organism evidence="1 2">
    <name type="scientific">Hydnomerulius pinastri MD-312</name>
    <dbReference type="NCBI Taxonomy" id="994086"/>
    <lineage>
        <taxon>Eukaryota</taxon>
        <taxon>Fungi</taxon>
        <taxon>Dikarya</taxon>
        <taxon>Basidiomycota</taxon>
        <taxon>Agaricomycotina</taxon>
        <taxon>Agaricomycetes</taxon>
        <taxon>Agaricomycetidae</taxon>
        <taxon>Boletales</taxon>
        <taxon>Boletales incertae sedis</taxon>
        <taxon>Leucogyrophana</taxon>
    </lineage>
</organism>
<accession>A0A0C9VEB7</accession>
<keyword evidence="2" id="KW-1185">Reference proteome</keyword>
<dbReference type="Proteomes" id="UP000053820">
    <property type="component" value="Unassembled WGS sequence"/>
</dbReference>